<dbReference type="GO" id="GO:0008270">
    <property type="term" value="F:zinc ion binding"/>
    <property type="evidence" value="ECO:0007669"/>
    <property type="project" value="UniProtKB-KW"/>
</dbReference>
<feature type="domain" description="CCHC-type" evidence="4">
    <location>
        <begin position="11"/>
        <end position="25"/>
    </location>
</feature>
<reference evidence="5 6" key="1">
    <citation type="journal article" date="2018" name="Cell">
        <title>The Chara Genome: Secondary Complexity and Implications for Plant Terrestrialization.</title>
        <authorList>
            <person name="Nishiyama T."/>
            <person name="Sakayama H."/>
            <person name="Vries J.D."/>
            <person name="Buschmann H."/>
            <person name="Saint-Marcoux D."/>
            <person name="Ullrich K.K."/>
            <person name="Haas F.B."/>
            <person name="Vanderstraeten L."/>
            <person name="Becker D."/>
            <person name="Lang D."/>
            <person name="Vosolsobe S."/>
            <person name="Rombauts S."/>
            <person name="Wilhelmsson P.K.I."/>
            <person name="Janitza P."/>
            <person name="Kern R."/>
            <person name="Heyl A."/>
            <person name="Rumpler F."/>
            <person name="Villalobos L.I.A.C."/>
            <person name="Clay J.M."/>
            <person name="Skokan R."/>
            <person name="Toyoda A."/>
            <person name="Suzuki Y."/>
            <person name="Kagoshima H."/>
            <person name="Schijlen E."/>
            <person name="Tajeshwar N."/>
            <person name="Catarino B."/>
            <person name="Hetherington A.J."/>
            <person name="Saltykova A."/>
            <person name="Bonnot C."/>
            <person name="Breuninger H."/>
            <person name="Symeonidi A."/>
            <person name="Radhakrishnan G.V."/>
            <person name="Van Nieuwerburgh F."/>
            <person name="Deforce D."/>
            <person name="Chang C."/>
            <person name="Karol K.G."/>
            <person name="Hedrich R."/>
            <person name="Ulvskov P."/>
            <person name="Glockner G."/>
            <person name="Delwiche C.F."/>
            <person name="Petrasek J."/>
            <person name="Van de Peer Y."/>
            <person name="Friml J."/>
            <person name="Beilby M."/>
            <person name="Dolan L."/>
            <person name="Kohara Y."/>
            <person name="Sugano S."/>
            <person name="Fujiyama A."/>
            <person name="Delaux P.-M."/>
            <person name="Quint M."/>
            <person name="TheiBen G."/>
            <person name="Hagemann M."/>
            <person name="Harholt J."/>
            <person name="Dunand C."/>
            <person name="Zachgo S."/>
            <person name="Langdale J."/>
            <person name="Maumus F."/>
            <person name="Straeten D.V.D."/>
            <person name="Gould S.B."/>
            <person name="Rensing S.A."/>
        </authorList>
    </citation>
    <scope>NUCLEOTIDE SEQUENCE [LARGE SCALE GENOMIC DNA]</scope>
    <source>
        <strain evidence="5 6">S276</strain>
    </source>
</reference>
<keyword evidence="1" id="KW-0862">Zinc</keyword>
<dbReference type="Gramene" id="GBG74684">
    <property type="protein sequence ID" value="GBG74684"/>
    <property type="gene ID" value="CBR_g19091"/>
</dbReference>
<keyword evidence="1" id="KW-0863">Zinc-finger</keyword>
<dbReference type="SUPFAM" id="SSF57756">
    <property type="entry name" value="Retrovirus zinc finger-like domains"/>
    <property type="match status" value="1"/>
</dbReference>
<keyword evidence="6" id="KW-1185">Reference proteome</keyword>
<evidence type="ECO:0000313" key="5">
    <source>
        <dbReference type="EMBL" id="GBG74684.1"/>
    </source>
</evidence>
<evidence type="ECO:0000256" key="3">
    <source>
        <dbReference type="SAM" id="MobiDB-lite"/>
    </source>
</evidence>
<dbReference type="EMBL" id="BFEA01000208">
    <property type="protein sequence ID" value="GBG74684.1"/>
    <property type="molecule type" value="Genomic_DNA"/>
</dbReference>
<evidence type="ECO:0000256" key="2">
    <source>
        <dbReference type="SAM" id="Coils"/>
    </source>
</evidence>
<feature type="region of interest" description="Disordered" evidence="3">
    <location>
        <begin position="28"/>
        <end position="91"/>
    </location>
</feature>
<dbReference type="AlphaFoldDB" id="A0A388KX99"/>
<name>A0A388KX99_CHABU</name>
<sequence length="506" mass="56916">MAGVPLARDGCFHCGAWNHWVRDCPHRQAGPRPPATGANAIPTGPPLSALPAPNAVPSSTAPTSTSSFAPSSSNSQPTQSGGVGNRGYQRPNWWTRNQERLDAVYNKYVEDSAKEARRKEEEEKARIKREEEEKQLRWKKGRELFEAEMGERLDKRFEALGLTTKAKPAGVASVSGEKNEEYDRLRKENDELKRKLNDLMGRSGDEKVVYLQKDIMELRKLVTDKQVDDDAVCALKEEIRELKQSAYVKTNFEREIAGLKCEINSLREQNERVIGEAKLRKDEALRPGNKRGSVAVSTPECSGRGSPKPRWTYNIWDADKWKEDYRNLRSLHRLANIEAEALKKKRAEAEMKTMEAEKQVKQLEEEMSKLTASGSKSVEGGCTNLKDRLEEVAVRSARKGLKATPRRDAVKSPVDKTSTEINNRADFVEHQRKQLRLLRKAGLEPICKEHNVRLGKFEDTVCELAEAMANKAFPEGKNKGFVHEVSDDTATGCNSKDDGEEQSAEL</sequence>
<dbReference type="InterPro" id="IPR036875">
    <property type="entry name" value="Znf_CCHC_sf"/>
</dbReference>
<feature type="coiled-coil region" evidence="2">
    <location>
        <begin position="175"/>
        <end position="202"/>
    </location>
</feature>
<dbReference type="InterPro" id="IPR001878">
    <property type="entry name" value="Znf_CCHC"/>
</dbReference>
<organism evidence="5 6">
    <name type="scientific">Chara braunii</name>
    <name type="common">Braun's stonewort</name>
    <dbReference type="NCBI Taxonomy" id="69332"/>
    <lineage>
        <taxon>Eukaryota</taxon>
        <taxon>Viridiplantae</taxon>
        <taxon>Streptophyta</taxon>
        <taxon>Charophyceae</taxon>
        <taxon>Charales</taxon>
        <taxon>Characeae</taxon>
        <taxon>Chara</taxon>
    </lineage>
</organism>
<feature type="coiled-coil region" evidence="2">
    <location>
        <begin position="110"/>
        <end position="137"/>
    </location>
</feature>
<feature type="compositionally biased region" description="Low complexity" evidence="3">
    <location>
        <begin position="51"/>
        <end position="78"/>
    </location>
</feature>
<evidence type="ECO:0000259" key="4">
    <source>
        <dbReference type="PROSITE" id="PS50158"/>
    </source>
</evidence>
<dbReference type="GO" id="GO:0003676">
    <property type="term" value="F:nucleic acid binding"/>
    <property type="evidence" value="ECO:0007669"/>
    <property type="project" value="InterPro"/>
</dbReference>
<feature type="region of interest" description="Disordered" evidence="3">
    <location>
        <begin position="286"/>
        <end position="309"/>
    </location>
</feature>
<evidence type="ECO:0000256" key="1">
    <source>
        <dbReference type="PROSITE-ProRule" id="PRU00047"/>
    </source>
</evidence>
<comment type="caution">
    <text evidence="5">The sequence shown here is derived from an EMBL/GenBank/DDBJ whole genome shotgun (WGS) entry which is preliminary data.</text>
</comment>
<gene>
    <name evidence="5" type="ORF">CBR_g19091</name>
</gene>
<dbReference type="PROSITE" id="PS50158">
    <property type="entry name" value="ZF_CCHC"/>
    <property type="match status" value="1"/>
</dbReference>
<dbReference type="Gene3D" id="4.10.60.10">
    <property type="entry name" value="Zinc finger, CCHC-type"/>
    <property type="match status" value="1"/>
</dbReference>
<feature type="coiled-coil region" evidence="2">
    <location>
        <begin position="249"/>
        <end position="276"/>
    </location>
</feature>
<proteinExistence type="predicted"/>
<protein>
    <recommendedName>
        <fullName evidence="4">CCHC-type domain-containing protein</fullName>
    </recommendedName>
</protein>
<keyword evidence="1" id="KW-0479">Metal-binding</keyword>
<evidence type="ECO:0000313" key="6">
    <source>
        <dbReference type="Proteomes" id="UP000265515"/>
    </source>
</evidence>
<feature type="coiled-coil region" evidence="2">
    <location>
        <begin position="325"/>
        <end position="373"/>
    </location>
</feature>
<accession>A0A388KX99</accession>
<keyword evidence="2" id="KW-0175">Coiled coil</keyword>
<dbReference type="Proteomes" id="UP000265515">
    <property type="component" value="Unassembled WGS sequence"/>
</dbReference>
<feature type="region of interest" description="Disordered" evidence="3">
    <location>
        <begin position="482"/>
        <end position="506"/>
    </location>
</feature>